<comment type="similarity">
    <text evidence="3">Belongs to the DapA family.</text>
</comment>
<organism evidence="11 12">
    <name type="scientific">Psophocarpus tetragonolobus</name>
    <name type="common">Winged bean</name>
    <name type="synonym">Dolichos tetragonolobus</name>
    <dbReference type="NCBI Taxonomy" id="3891"/>
    <lineage>
        <taxon>Eukaryota</taxon>
        <taxon>Viridiplantae</taxon>
        <taxon>Streptophyta</taxon>
        <taxon>Embryophyta</taxon>
        <taxon>Tracheophyta</taxon>
        <taxon>Spermatophyta</taxon>
        <taxon>Magnoliopsida</taxon>
        <taxon>eudicotyledons</taxon>
        <taxon>Gunneridae</taxon>
        <taxon>Pentapetalae</taxon>
        <taxon>rosids</taxon>
        <taxon>fabids</taxon>
        <taxon>Fabales</taxon>
        <taxon>Fabaceae</taxon>
        <taxon>Papilionoideae</taxon>
        <taxon>50 kb inversion clade</taxon>
        <taxon>NPAAA clade</taxon>
        <taxon>indigoferoid/millettioid clade</taxon>
        <taxon>Phaseoleae</taxon>
        <taxon>Psophocarpus</taxon>
    </lineage>
</organism>
<dbReference type="SMART" id="SM01130">
    <property type="entry name" value="DHDPS"/>
    <property type="match status" value="1"/>
</dbReference>
<keyword evidence="7" id="KW-0457">Lysine biosynthesis</keyword>
<comment type="caution">
    <text evidence="11">The sequence shown here is derived from an EMBL/GenBank/DDBJ whole genome shotgun (WGS) entry which is preliminary data.</text>
</comment>
<dbReference type="PANTHER" id="PTHR12128">
    <property type="entry name" value="DIHYDRODIPICOLINATE SYNTHASE"/>
    <property type="match status" value="1"/>
</dbReference>
<reference evidence="11 12" key="1">
    <citation type="submission" date="2024-01" db="EMBL/GenBank/DDBJ databases">
        <title>The genomes of 5 underutilized Papilionoideae crops provide insights into root nodulation and disease resistanc.</title>
        <authorList>
            <person name="Jiang F."/>
        </authorList>
    </citation>
    <scope>NUCLEOTIDE SEQUENCE [LARGE SCALE GENOMIC DNA]</scope>
    <source>
        <strain evidence="11">DUOXIRENSHENG_FW03</strain>
        <tissue evidence="11">Leaves</tissue>
    </source>
</reference>
<dbReference type="EMBL" id="JAYMYS010000006">
    <property type="protein sequence ID" value="KAK7390099.1"/>
    <property type="molecule type" value="Genomic_DNA"/>
</dbReference>
<protein>
    <recommendedName>
        <fullName evidence="4">4-hydroxy-tetrahydrodipicolinate synthase</fullName>
        <ecNumber evidence="4">4.3.3.7</ecNumber>
    </recommendedName>
</protein>
<evidence type="ECO:0000256" key="8">
    <source>
        <dbReference type="ARBA" id="ARBA00023239"/>
    </source>
</evidence>
<gene>
    <name evidence="11" type="ORF">VNO78_25398</name>
</gene>
<evidence type="ECO:0000256" key="10">
    <source>
        <dbReference type="ARBA" id="ARBA00047836"/>
    </source>
</evidence>
<keyword evidence="6" id="KW-0220">Diaminopimelate biosynthesis</keyword>
<dbReference type="InterPro" id="IPR005263">
    <property type="entry name" value="DapA"/>
</dbReference>
<keyword evidence="9" id="KW-0704">Schiff base</keyword>
<evidence type="ECO:0000313" key="12">
    <source>
        <dbReference type="Proteomes" id="UP001386955"/>
    </source>
</evidence>
<dbReference type="PROSITE" id="PS00666">
    <property type="entry name" value="DHDPS_2"/>
    <property type="match status" value="1"/>
</dbReference>
<keyword evidence="12" id="KW-1185">Reference proteome</keyword>
<dbReference type="GO" id="GO:0009089">
    <property type="term" value="P:lysine biosynthetic process via diaminopimelate"/>
    <property type="evidence" value="ECO:0007669"/>
    <property type="project" value="InterPro"/>
</dbReference>
<dbReference type="Proteomes" id="UP001386955">
    <property type="component" value="Unassembled WGS sequence"/>
</dbReference>
<evidence type="ECO:0000256" key="6">
    <source>
        <dbReference type="ARBA" id="ARBA00022915"/>
    </source>
</evidence>
<dbReference type="PANTHER" id="PTHR12128:SF58">
    <property type="entry name" value="4-HYDROXY-TETRAHYDRODIPICOLINATE SYNTHASE"/>
    <property type="match status" value="1"/>
</dbReference>
<dbReference type="InterPro" id="IPR013785">
    <property type="entry name" value="Aldolase_TIM"/>
</dbReference>
<dbReference type="Gene3D" id="3.20.20.70">
    <property type="entry name" value="Aldolase class I"/>
    <property type="match status" value="1"/>
</dbReference>
<evidence type="ECO:0000256" key="2">
    <source>
        <dbReference type="ARBA" id="ARBA00005120"/>
    </source>
</evidence>
<evidence type="ECO:0000256" key="9">
    <source>
        <dbReference type="ARBA" id="ARBA00023270"/>
    </source>
</evidence>
<evidence type="ECO:0000256" key="3">
    <source>
        <dbReference type="ARBA" id="ARBA00007592"/>
    </source>
</evidence>
<evidence type="ECO:0000256" key="5">
    <source>
        <dbReference type="ARBA" id="ARBA00022605"/>
    </source>
</evidence>
<comment type="function">
    <text evidence="1">Catalyzes the condensation of (S)-aspartate-beta-semialdehyde [(S)-ASA] and pyruvate to 4-hydroxy-tetrahydrodipicolinate (HTPA).</text>
</comment>
<dbReference type="PROSITE" id="PS00665">
    <property type="entry name" value="DHDPS_1"/>
    <property type="match status" value="1"/>
</dbReference>
<proteinExistence type="inferred from homology"/>
<dbReference type="SUPFAM" id="SSF51569">
    <property type="entry name" value="Aldolase"/>
    <property type="match status" value="1"/>
</dbReference>
<dbReference type="EC" id="4.3.3.7" evidence="4"/>
<keyword evidence="5" id="KW-0028">Amino-acid biosynthesis</keyword>
<comment type="pathway">
    <text evidence="2">Amino-acid biosynthesis; L-lysine biosynthesis via DAP pathway; (S)-tetrahydrodipicolinate from L-aspartate: step 3/4.</text>
</comment>
<dbReference type="InterPro" id="IPR020624">
    <property type="entry name" value="Schiff_base-form_aldolases_CS"/>
</dbReference>
<dbReference type="GO" id="GO:0008840">
    <property type="term" value="F:4-hydroxy-tetrahydrodipicolinate synthase activity"/>
    <property type="evidence" value="ECO:0007669"/>
    <property type="project" value="UniProtKB-EC"/>
</dbReference>
<evidence type="ECO:0000313" key="11">
    <source>
        <dbReference type="EMBL" id="KAK7390099.1"/>
    </source>
</evidence>
<dbReference type="InterPro" id="IPR020625">
    <property type="entry name" value="Schiff_base-form_aldolases_AS"/>
</dbReference>
<keyword evidence="8" id="KW-0456">Lyase</keyword>
<dbReference type="CDD" id="cd00950">
    <property type="entry name" value="DHDPS"/>
    <property type="match status" value="1"/>
</dbReference>
<dbReference type="GO" id="GO:0019877">
    <property type="term" value="P:diaminopimelate biosynthetic process"/>
    <property type="evidence" value="ECO:0007669"/>
    <property type="project" value="UniProtKB-KW"/>
</dbReference>
<sequence>MLQNQKRMNAVCMASVQRRRPSPVRASYDNLGNMHIANATEAILVAGTNGIVDLLSLTVVRCSNRVGSYLNSSFMATLKSYCCNSMLLRGPGSVFSRSNASTCTKRNSYWKPPQASASNDFHLPISSSAVKNRTSIDDIRSLRLITAVKTPYLPNGQVDLDAYDNLVNMQIADGVEGILVAGTTGEGQLMTWDEQIMLIAHTVNCFGDKVKVVGNAGSNCTSEAIKATERGFDVGMNAALHINPYYGKTSWDGLVAHYNNVLSIGPIIIYNIPSRTNQDIPPSVVQTLAQCPNLVGVKECVGTERIKQYTDQGIAVWTGIDKISHDARWEFGAVGVQSVAGNLIPGLMRELMFEGKNPTLNSKLIPLFDWLSSEPVPIALNTALAQLGIIKPVFRLPHVPLPVEKRIEFVILVKKIGREHFVGQKDVQVLDDDDFILVGRY</sequence>
<dbReference type="PRINTS" id="PR00146">
    <property type="entry name" value="DHPICSNTHASE"/>
</dbReference>
<accession>A0AAN9S9I1</accession>
<dbReference type="InterPro" id="IPR002220">
    <property type="entry name" value="DapA-like"/>
</dbReference>
<evidence type="ECO:0000256" key="1">
    <source>
        <dbReference type="ARBA" id="ARBA00003294"/>
    </source>
</evidence>
<evidence type="ECO:0000256" key="7">
    <source>
        <dbReference type="ARBA" id="ARBA00023154"/>
    </source>
</evidence>
<comment type="catalytic activity">
    <reaction evidence="10">
        <text>L-aspartate 4-semialdehyde + pyruvate = (2S,4S)-4-hydroxy-2,3,4,5-tetrahydrodipicolinate + H2O + H(+)</text>
        <dbReference type="Rhea" id="RHEA:34171"/>
        <dbReference type="ChEBI" id="CHEBI:15361"/>
        <dbReference type="ChEBI" id="CHEBI:15377"/>
        <dbReference type="ChEBI" id="CHEBI:15378"/>
        <dbReference type="ChEBI" id="CHEBI:67139"/>
        <dbReference type="ChEBI" id="CHEBI:537519"/>
        <dbReference type="EC" id="4.3.3.7"/>
    </reaction>
</comment>
<dbReference type="AlphaFoldDB" id="A0AAN9S9I1"/>
<dbReference type="Pfam" id="PF00701">
    <property type="entry name" value="DHDPS"/>
    <property type="match status" value="1"/>
</dbReference>
<name>A0AAN9S9I1_PSOTE</name>
<evidence type="ECO:0000256" key="4">
    <source>
        <dbReference type="ARBA" id="ARBA00012086"/>
    </source>
</evidence>